<organism evidence="3 4">
    <name type="scientific">Flavobacterium psychrolimnae</name>
    <dbReference type="NCBI Taxonomy" id="249351"/>
    <lineage>
        <taxon>Bacteria</taxon>
        <taxon>Pseudomonadati</taxon>
        <taxon>Bacteroidota</taxon>
        <taxon>Flavobacteriia</taxon>
        <taxon>Flavobacteriales</taxon>
        <taxon>Flavobacteriaceae</taxon>
        <taxon>Flavobacterium</taxon>
    </lineage>
</organism>
<protein>
    <recommendedName>
        <fullName evidence="2">Peptidase S9 prolyl oligopeptidase catalytic domain-containing protein</fullName>
    </recommendedName>
</protein>
<dbReference type="Proteomes" id="UP000253676">
    <property type="component" value="Unassembled WGS sequence"/>
</dbReference>
<dbReference type="RefSeq" id="WP_113635402.1">
    <property type="nucleotide sequence ID" value="NZ_QNUX01000007.1"/>
</dbReference>
<keyword evidence="4" id="KW-1185">Reference proteome</keyword>
<evidence type="ECO:0000313" key="3">
    <source>
        <dbReference type="EMBL" id="RBN50322.1"/>
    </source>
</evidence>
<dbReference type="Gene3D" id="3.40.50.1820">
    <property type="entry name" value="alpha/beta hydrolase"/>
    <property type="match status" value="1"/>
</dbReference>
<dbReference type="GO" id="GO:0004252">
    <property type="term" value="F:serine-type endopeptidase activity"/>
    <property type="evidence" value="ECO:0007669"/>
    <property type="project" value="TreeGrafter"/>
</dbReference>
<proteinExistence type="predicted"/>
<evidence type="ECO:0000313" key="4">
    <source>
        <dbReference type="Proteomes" id="UP000253676"/>
    </source>
</evidence>
<accession>A0A366AZN7</accession>
<dbReference type="OrthoDB" id="9812921at2"/>
<dbReference type="InterPro" id="IPR029058">
    <property type="entry name" value="AB_hydrolase_fold"/>
</dbReference>
<dbReference type="PANTHER" id="PTHR42776">
    <property type="entry name" value="SERINE PEPTIDASE S9 FAMILY MEMBER"/>
    <property type="match status" value="1"/>
</dbReference>
<name>A0A366AZN7_9FLAO</name>
<dbReference type="GO" id="GO:0006508">
    <property type="term" value="P:proteolysis"/>
    <property type="evidence" value="ECO:0007669"/>
    <property type="project" value="InterPro"/>
</dbReference>
<dbReference type="SUPFAM" id="SSF82171">
    <property type="entry name" value="DPP6 N-terminal domain-like"/>
    <property type="match status" value="1"/>
</dbReference>
<evidence type="ECO:0000259" key="2">
    <source>
        <dbReference type="Pfam" id="PF00326"/>
    </source>
</evidence>
<dbReference type="Pfam" id="PF00326">
    <property type="entry name" value="Peptidase_S9"/>
    <property type="match status" value="1"/>
</dbReference>
<dbReference type="AlphaFoldDB" id="A0A366AZN7"/>
<reference evidence="3 4" key="1">
    <citation type="submission" date="2018-07" db="EMBL/GenBank/DDBJ databases">
        <title>Complete genome sequence of Flavobacterium psychrolimnae LMG 22018.</title>
        <authorList>
            <person name="Kim D.-U."/>
        </authorList>
    </citation>
    <scope>NUCLEOTIDE SEQUENCE [LARGE SCALE GENOMIC DNA]</scope>
    <source>
        <strain evidence="3 4">LMG 22018</strain>
    </source>
</reference>
<gene>
    <name evidence="3" type="ORF">DR980_09415</name>
</gene>
<dbReference type="EMBL" id="QNUX01000007">
    <property type="protein sequence ID" value="RBN50322.1"/>
    <property type="molecule type" value="Genomic_DNA"/>
</dbReference>
<dbReference type="SUPFAM" id="SSF53474">
    <property type="entry name" value="alpha/beta-Hydrolases"/>
    <property type="match status" value="1"/>
</dbReference>
<sequence length="871" mass="99167">MWRGVILDFCRLAVYFFCFVSCLLTGQVKEKKILRAEDYPLWGTLSVDALSDKGGWVSFYMRYENGSDTLFVTDTSTRRRFVFPKAKNGQFNGEAVFACLDKEKNFKLIYLPNGKMQSFEGVSAYKFSGNQKYLLLERYDERKHKYLEIRKPTGEWVKTIERINQWELSPSGTSLLYATTDENMNSVVLLNLEDKPISTLITQSASFVFSALVWHEKALSIAWMSVAEGREPQIQIYNIGNREFFTLEPEKMIGFPKSMQVNSKLLRSLRIASEGRSIFFNLQMKDVQASPPPVQVWNSADTMLYPTREMTGGNDYVDRVAVWFPEKGMFLQLTNKEQSKLLLAGNGRFAVTNNPLEEEPQFRENAVRDFYITDLETNIKELLLKAQSGANGQLLASPDGKYIGYFRDGDWWTYNLFTKKHINLSSNLGVLCYDTATGEPFGNPGWEDKDSSMLVYDQYDIWKLDPDGKAIRLTNGRESGTVFRVVETTDEQSVKLYQNGYTAGRFDSNTGWVISSRHLVSGATAFYEYNQDKGIRLLDGGAFRVRQLVKAVAVNGYAYTTESYDCSPSLYYKKVGRAKSVPLFESNLQQKHFRWGSEKLISYDAPDGQHLQGILYYPAGYEPTKKYPLIVHIYQKQSHNYHQYHNPSTANNRGFNITDYTARGYFVLLADIVYEKGKVGMSAVECVSSAVKTALKEKAIDADRLGLIGHSFGGYETNYIITQTNLFATAVSGAGISDLVSSYLSYNTNNSMSNMWRLESFPYQMGGSLHEITNVYLESSPVLHAKDITTPLLSWSGEADNQVNAFQSIAFYNALRRLGKKHIMLLYPKEGHVLMNSGNRKDLSTKIREWFDYYLNNASAVDWMEPDFTPR</sequence>
<dbReference type="InterPro" id="IPR001375">
    <property type="entry name" value="Peptidase_S9_cat"/>
</dbReference>
<keyword evidence="1" id="KW-0378">Hydrolase</keyword>
<dbReference type="PANTHER" id="PTHR42776:SF27">
    <property type="entry name" value="DIPEPTIDYL PEPTIDASE FAMILY MEMBER 6"/>
    <property type="match status" value="1"/>
</dbReference>
<evidence type="ECO:0000256" key="1">
    <source>
        <dbReference type="ARBA" id="ARBA00022801"/>
    </source>
</evidence>
<comment type="caution">
    <text evidence="3">The sequence shown here is derived from an EMBL/GenBank/DDBJ whole genome shotgun (WGS) entry which is preliminary data.</text>
</comment>
<feature type="domain" description="Peptidase S9 prolyl oligopeptidase catalytic" evidence="2">
    <location>
        <begin position="687"/>
        <end position="857"/>
    </location>
</feature>